<dbReference type="GO" id="GO:0046872">
    <property type="term" value="F:metal ion binding"/>
    <property type="evidence" value="ECO:0007669"/>
    <property type="project" value="InterPro"/>
</dbReference>
<dbReference type="SUPFAM" id="SSF55008">
    <property type="entry name" value="HMA, heavy metal-associated domain"/>
    <property type="match status" value="1"/>
</dbReference>
<dbReference type="EMBL" id="QKLU01000001">
    <property type="protein sequence ID" value="PYF76996.1"/>
    <property type="molecule type" value="Genomic_DNA"/>
</dbReference>
<organism evidence="1 2">
    <name type="scientific">Pedobacter nutrimenti</name>
    <dbReference type="NCBI Taxonomy" id="1241337"/>
    <lineage>
        <taxon>Bacteria</taxon>
        <taxon>Pseudomonadati</taxon>
        <taxon>Bacteroidota</taxon>
        <taxon>Sphingobacteriia</taxon>
        <taxon>Sphingobacteriales</taxon>
        <taxon>Sphingobacteriaceae</taxon>
        <taxon>Pedobacter</taxon>
    </lineage>
</organism>
<evidence type="ECO:0000313" key="2">
    <source>
        <dbReference type="Proteomes" id="UP000248198"/>
    </source>
</evidence>
<dbReference type="OrthoDB" id="1036397at2"/>
<sequence length="74" mass="8735">MENFDHILLFKTDIKSESDRRVVQSVLDAQQNIAGWNIDLDDEDYVLRIVSHHLKHQQIIKLITDHGYECCELK</sequence>
<dbReference type="Proteomes" id="UP000248198">
    <property type="component" value="Unassembled WGS sequence"/>
</dbReference>
<reference evidence="1 2" key="1">
    <citation type="submission" date="2018-06" db="EMBL/GenBank/DDBJ databases">
        <title>Genomic Encyclopedia of Archaeal and Bacterial Type Strains, Phase II (KMG-II): from individual species to whole genera.</title>
        <authorList>
            <person name="Goeker M."/>
        </authorList>
    </citation>
    <scope>NUCLEOTIDE SEQUENCE [LARGE SCALE GENOMIC DNA]</scope>
    <source>
        <strain evidence="1 2">DSM 27372</strain>
    </source>
</reference>
<keyword evidence="2" id="KW-1185">Reference proteome</keyword>
<name>A0A318UKM4_9SPHI</name>
<comment type="caution">
    <text evidence="1">The sequence shown here is derived from an EMBL/GenBank/DDBJ whole genome shotgun (WGS) entry which is preliminary data.</text>
</comment>
<dbReference type="InterPro" id="IPR036163">
    <property type="entry name" value="HMA_dom_sf"/>
</dbReference>
<dbReference type="RefSeq" id="WP_110827085.1">
    <property type="nucleotide sequence ID" value="NZ_QKLU01000001.1"/>
</dbReference>
<protein>
    <recommendedName>
        <fullName evidence="3">Copper chaperone</fullName>
    </recommendedName>
</protein>
<dbReference type="AlphaFoldDB" id="A0A318UKM4"/>
<accession>A0A318UKM4</accession>
<gene>
    <name evidence="1" type="ORF">B0O44_101473</name>
</gene>
<evidence type="ECO:0008006" key="3">
    <source>
        <dbReference type="Google" id="ProtNLM"/>
    </source>
</evidence>
<proteinExistence type="predicted"/>
<evidence type="ECO:0000313" key="1">
    <source>
        <dbReference type="EMBL" id="PYF76996.1"/>
    </source>
</evidence>